<keyword evidence="1" id="KW-0472">Membrane</keyword>
<reference evidence="2" key="1">
    <citation type="submission" date="2021-06" db="EMBL/GenBank/DDBJ databases">
        <title>Comparative genomics, transcriptomics and evolutionary studies reveal genomic signatures of adaptation to plant cell wall in hemibiotrophic fungi.</title>
        <authorList>
            <consortium name="DOE Joint Genome Institute"/>
            <person name="Baroncelli R."/>
            <person name="Diaz J.F."/>
            <person name="Benocci T."/>
            <person name="Peng M."/>
            <person name="Battaglia E."/>
            <person name="Haridas S."/>
            <person name="Andreopoulos W."/>
            <person name="Labutti K."/>
            <person name="Pangilinan J."/>
            <person name="Floch G.L."/>
            <person name="Makela M.R."/>
            <person name="Henrissat B."/>
            <person name="Grigoriev I.V."/>
            <person name="Crouch J.A."/>
            <person name="De Vries R.P."/>
            <person name="Sukno S.A."/>
            <person name="Thon M.R."/>
        </authorList>
    </citation>
    <scope>NUCLEOTIDE SEQUENCE</scope>
    <source>
        <strain evidence="2">CBS 102054</strain>
    </source>
</reference>
<keyword evidence="1" id="KW-1133">Transmembrane helix</keyword>
<evidence type="ECO:0000313" key="3">
    <source>
        <dbReference type="Proteomes" id="UP001243989"/>
    </source>
</evidence>
<name>A0AAI9ZY78_9PEZI</name>
<keyword evidence="1" id="KW-0812">Transmembrane</keyword>
<accession>A0AAI9ZY78</accession>
<evidence type="ECO:0000313" key="2">
    <source>
        <dbReference type="EMBL" id="KAK1640396.1"/>
    </source>
</evidence>
<evidence type="ECO:0000256" key="1">
    <source>
        <dbReference type="SAM" id="Phobius"/>
    </source>
</evidence>
<gene>
    <name evidence="2" type="ORF">BDP81DRAFT_162802</name>
</gene>
<dbReference type="AlphaFoldDB" id="A0AAI9ZY78"/>
<feature type="transmembrane region" description="Helical" evidence="1">
    <location>
        <begin position="12"/>
        <end position="34"/>
    </location>
</feature>
<dbReference type="GeneID" id="85466918"/>
<comment type="caution">
    <text evidence="2">The sequence shown here is derived from an EMBL/GenBank/DDBJ whole genome shotgun (WGS) entry which is preliminary data.</text>
</comment>
<organism evidence="2 3">
    <name type="scientific">Colletotrichum phormii</name>
    <dbReference type="NCBI Taxonomy" id="359342"/>
    <lineage>
        <taxon>Eukaryota</taxon>
        <taxon>Fungi</taxon>
        <taxon>Dikarya</taxon>
        <taxon>Ascomycota</taxon>
        <taxon>Pezizomycotina</taxon>
        <taxon>Sordariomycetes</taxon>
        <taxon>Hypocreomycetidae</taxon>
        <taxon>Glomerellales</taxon>
        <taxon>Glomerellaceae</taxon>
        <taxon>Colletotrichum</taxon>
        <taxon>Colletotrichum acutatum species complex</taxon>
    </lineage>
</organism>
<proteinExistence type="predicted"/>
<protein>
    <submittedName>
        <fullName evidence="2">Uncharacterized protein</fullName>
    </submittedName>
</protein>
<keyword evidence="3" id="KW-1185">Reference proteome</keyword>
<dbReference type="Proteomes" id="UP001243989">
    <property type="component" value="Unassembled WGS sequence"/>
</dbReference>
<sequence length="134" mass="15934">MHWQSIESSHPLLLPWFSTTLVQPMFVICLSFFVQNANACCVTFMSWCPNVIERTQCLSVGDAMPPPYSPRKKKEKKWTHWPRYSFHLATTSFLFHDRKYPHYNRNKTPKQNRSIRERYFVCFGWGSADSLPER</sequence>
<dbReference type="EMBL" id="JAHMHQ010000004">
    <property type="protein sequence ID" value="KAK1640396.1"/>
    <property type="molecule type" value="Genomic_DNA"/>
</dbReference>
<dbReference type="RefSeq" id="XP_060449003.1">
    <property type="nucleotide sequence ID" value="XM_060582056.1"/>
</dbReference>